<proteinExistence type="predicted"/>
<name>A0ACD3ASX4_9AGAR</name>
<dbReference type="Proteomes" id="UP000308600">
    <property type="component" value="Unassembled WGS sequence"/>
</dbReference>
<protein>
    <submittedName>
        <fullName evidence="1">Uncharacterized protein</fullName>
    </submittedName>
</protein>
<evidence type="ECO:0000313" key="2">
    <source>
        <dbReference type="Proteomes" id="UP000308600"/>
    </source>
</evidence>
<evidence type="ECO:0000313" key="1">
    <source>
        <dbReference type="EMBL" id="TFK69063.1"/>
    </source>
</evidence>
<sequence length="843" mass="90863">MITELSLRHTPDLSDASLSFQIPLSSGEELLANSYGDFLNDMDDEAVTPPPISKKLSRHEALTVSQLTPKPVSKATGVAQHHKAPLGTAKAVTHEGVPSKSPVVAVFENTTNSRSSRAEPKTSRRARVPCDEVGRPDLLATDKLINPTSRFEVLKTGIDGLNSGLGQERTATGGAHPRSTDTGTNSGIIGAIPSNPVVPDGESLKQTTQPSKIGKPKSQQSSTSSTELSAQRATLPPPLSTLQTSALGDKLKSQSSGIPSRRPTKVDGPTGTNRVNGSYQLEGTLKLKSAIVNENTNQNPTLNAIVSHDYDVGSTLSRSGNLDYQTPSSEPRDHGPLTLSQISPRKPANQSPPVNKPLDIIVAADRRISGPMSPMRVSRKRPGEYEEEVVVDRLESVASRAQKALRTRKKPRADASSARADPKADKPQREEAKKVEPALPSAGHQGGPANNTSSTSTLRSCESNPKEDLSTTRGDADGPPPLQGPVFEPVLDVSASSSTLTATALVPGSIPSPPLPALPSPPPTTDVPAPALVSTYLPSASDSLASSDPLVPSSESGSGSRPHTESGTRFTRVTRAQTKAILEGSQPPVPSSPTSNVPKPVVEAHEPKLQPEVQQPPHHELKKSGAGTASQTRTGSLGLKKKKSVVIKKDRLASSHPLPTAAATTTSKPVAMTSSLNSLARPTNAFTFRMESKLGPRQVDVDKENRRSQLREKVDQLKESQKKLQRPHDLTDLQQRIPDFKALHAMNEARQRKQGLAPVVTIPLSTEFYTDMRAKKRDEFEERVKMKEAQMEKEREEKRRQREDEEQRAVKELRKRAVPKAHGVPDWYKEAPRKRKAVGEDGR</sequence>
<dbReference type="EMBL" id="ML208338">
    <property type="protein sequence ID" value="TFK69063.1"/>
    <property type="molecule type" value="Genomic_DNA"/>
</dbReference>
<reference evidence="1 2" key="1">
    <citation type="journal article" date="2019" name="Nat. Ecol. Evol.">
        <title>Megaphylogeny resolves global patterns of mushroom evolution.</title>
        <authorList>
            <person name="Varga T."/>
            <person name="Krizsan K."/>
            <person name="Foldi C."/>
            <person name="Dima B."/>
            <person name="Sanchez-Garcia M."/>
            <person name="Sanchez-Ramirez S."/>
            <person name="Szollosi G.J."/>
            <person name="Szarkandi J.G."/>
            <person name="Papp V."/>
            <person name="Albert L."/>
            <person name="Andreopoulos W."/>
            <person name="Angelini C."/>
            <person name="Antonin V."/>
            <person name="Barry K.W."/>
            <person name="Bougher N.L."/>
            <person name="Buchanan P."/>
            <person name="Buyck B."/>
            <person name="Bense V."/>
            <person name="Catcheside P."/>
            <person name="Chovatia M."/>
            <person name="Cooper J."/>
            <person name="Damon W."/>
            <person name="Desjardin D."/>
            <person name="Finy P."/>
            <person name="Geml J."/>
            <person name="Haridas S."/>
            <person name="Hughes K."/>
            <person name="Justo A."/>
            <person name="Karasinski D."/>
            <person name="Kautmanova I."/>
            <person name="Kiss B."/>
            <person name="Kocsube S."/>
            <person name="Kotiranta H."/>
            <person name="LaButti K.M."/>
            <person name="Lechner B.E."/>
            <person name="Liimatainen K."/>
            <person name="Lipzen A."/>
            <person name="Lukacs Z."/>
            <person name="Mihaltcheva S."/>
            <person name="Morgado L.N."/>
            <person name="Niskanen T."/>
            <person name="Noordeloos M.E."/>
            <person name="Ohm R.A."/>
            <person name="Ortiz-Santana B."/>
            <person name="Ovrebo C."/>
            <person name="Racz N."/>
            <person name="Riley R."/>
            <person name="Savchenko A."/>
            <person name="Shiryaev A."/>
            <person name="Soop K."/>
            <person name="Spirin V."/>
            <person name="Szebenyi C."/>
            <person name="Tomsovsky M."/>
            <person name="Tulloss R.E."/>
            <person name="Uehling J."/>
            <person name="Grigoriev I.V."/>
            <person name="Vagvolgyi C."/>
            <person name="Papp T."/>
            <person name="Martin F.M."/>
            <person name="Miettinen O."/>
            <person name="Hibbett D.S."/>
            <person name="Nagy L.G."/>
        </authorList>
    </citation>
    <scope>NUCLEOTIDE SEQUENCE [LARGE SCALE GENOMIC DNA]</scope>
    <source>
        <strain evidence="1 2">NL-1719</strain>
    </source>
</reference>
<organism evidence="1 2">
    <name type="scientific">Pluteus cervinus</name>
    <dbReference type="NCBI Taxonomy" id="181527"/>
    <lineage>
        <taxon>Eukaryota</taxon>
        <taxon>Fungi</taxon>
        <taxon>Dikarya</taxon>
        <taxon>Basidiomycota</taxon>
        <taxon>Agaricomycotina</taxon>
        <taxon>Agaricomycetes</taxon>
        <taxon>Agaricomycetidae</taxon>
        <taxon>Agaricales</taxon>
        <taxon>Pluteineae</taxon>
        <taxon>Pluteaceae</taxon>
        <taxon>Pluteus</taxon>
    </lineage>
</organism>
<gene>
    <name evidence="1" type="ORF">BDN72DRAFT_857972</name>
</gene>
<keyword evidence="2" id="KW-1185">Reference proteome</keyword>
<accession>A0ACD3ASX4</accession>